<dbReference type="PANTHER" id="PTHR14522:SF2">
    <property type="entry name" value="PROLINE-RICH PROTEIN 14"/>
    <property type="match status" value="1"/>
</dbReference>
<feature type="region of interest" description="Disordered" evidence="2">
    <location>
        <begin position="962"/>
        <end position="985"/>
    </location>
</feature>
<dbReference type="OMA" id="MVQVSQS"/>
<feature type="region of interest" description="Disordered" evidence="2">
    <location>
        <begin position="605"/>
        <end position="675"/>
    </location>
</feature>
<reference evidence="4" key="2">
    <citation type="submission" date="2025-09" db="UniProtKB">
        <authorList>
            <consortium name="Ensembl"/>
        </authorList>
    </citation>
    <scope>IDENTIFICATION</scope>
</reference>
<sequence length="1207" mass="134201">MLTFPSDSLSQIVFPMDEDAIPPIPVCSAPPLSEPPSPVLPLSSITPSFGNDGPSRQRRRGRIQEIRARTQKRLESADIKAAQNQPETNPSSTKKQRESTNMVQASQSNLLGVGKTHVHKKPNKVGFSISFTAEHQNELKNSNDPENEADASPLEDVLEPLLEQKTQNPDVTKADVDTCRDLTGGDLSKDTSVSRGWVIVPFFESLKSKMASFTEIVMTPVKLFRASSPPPPTVKELEVKGETDVNESEQCNKFSSEAQFLTSQHGLIDSSETKSAENIAPKYAKRLMFDDSVCRTEQHLEDAIGKKDTPVPDVVPLVHDSLTCIDSEGVAELWGSSVLLQPSSKVCASNESSLKVYSAVEDPKGKLSSLKPLLRQDTGNGYESVEDDSADRNRLIKLQLNSDETANLEGCSLVRQSLSTNRSPLKPSVDTEQMECQQIPEMHSVSNLAQAKRGLKHNCASQQTLNRKNKTLPVDVDGLQGTRAPRKRVAVMHSIAGVEETLKPDDKRRAVSTRANTKGKNEQDNRMVCLLDDSISESHHSKSKKAKLSSPRKRLQTKTTLSKFDVSSADIMNVETAVPIPPAKHVKRQLSVVLVRPAMKDLQHLSKCGNTNTKPLKRKTPNHKSLETESERILVPVSSLDGLEPMNTDNNSALSDQREDASTREAQEPSKRLKNSLRSAVKLSVLAETQEKIKDGQLNSCRGKTSEVGVFLGMKPENNLQQPNLKLPLRYSGRLNKEDRVVTEKKRKSSASMAAQNFLKDSKTEFSSCSPNPKIRHVNIRQRRTDNQRRRCRVLHNRTCKTEEESRSITVEDADLASSRVHASQDNFSRRLLRSYSCPDILILHSDESPWTSPPHSPHHRAHASHHYHHHHGHLNSHAQRSLRRERRHTVSSVEVEREIAPLCLRKEVYPSRRSASCESMTHHLSPTHTHSHCSSLTALASCFLSSPLAFLSKKFECRGTATSPNTSCRVPSPPPSSSCSTTWHSPGLTLGSKAATVLESSSSENPAAYETERRQQSEEEDYGEDTSSSGQEFEDAGLREEKALSDSEIKVVKKHEEQKKVSSIKIRKTLPKPQTNLTPMGLPKPIRVKKKEFSLEEIYTNKNFSKPPESRLETIFEVPLNRKNGSESWFGPRRVKRFLEFLEVGEVRKPKKPLVGVGKAGPSSSRPRRGGFPKDGVSLSVQDVDSLLCSKLDELNLWLIHDQSNG</sequence>
<feature type="compositionally biased region" description="Basic and acidic residues" evidence="2">
    <location>
        <begin position="656"/>
        <end position="671"/>
    </location>
</feature>
<name>A0A3Q2E279_CYPVA</name>
<dbReference type="Ensembl" id="ENSCVAT00000016250.1">
    <property type="protein sequence ID" value="ENSCVAP00000026311.1"/>
    <property type="gene ID" value="ENSCVAG00000011750.1"/>
</dbReference>
<feature type="region of interest" description="Disordered" evidence="2">
    <location>
        <begin position="1154"/>
        <end position="1178"/>
    </location>
</feature>
<feature type="region of interest" description="Disordered" evidence="2">
    <location>
        <begin position="20"/>
        <end position="102"/>
    </location>
</feature>
<dbReference type="AlphaFoldDB" id="A0A3Q2E279"/>
<reference evidence="4" key="1">
    <citation type="submission" date="2025-08" db="UniProtKB">
        <authorList>
            <consortium name="Ensembl"/>
        </authorList>
    </citation>
    <scope>IDENTIFICATION</scope>
</reference>
<feature type="region of interest" description="Disordered" evidence="2">
    <location>
        <begin position="997"/>
        <end position="1043"/>
    </location>
</feature>
<dbReference type="STRING" id="28743.ENSCVAP00000026311"/>
<feature type="region of interest" description="Disordered" evidence="2">
    <location>
        <begin position="533"/>
        <end position="558"/>
    </location>
</feature>
<proteinExistence type="predicted"/>
<feature type="compositionally biased region" description="Basic residues" evidence="2">
    <location>
        <begin position="541"/>
        <end position="556"/>
    </location>
</feature>
<feature type="compositionally biased region" description="Basic residues" evidence="2">
    <location>
        <begin position="857"/>
        <end position="890"/>
    </location>
</feature>
<feature type="region of interest" description="Disordered" evidence="2">
    <location>
        <begin position="850"/>
        <end position="890"/>
    </location>
</feature>
<feature type="compositionally biased region" description="Polar residues" evidence="2">
    <location>
        <begin position="82"/>
        <end position="102"/>
    </location>
</feature>
<dbReference type="InterPro" id="IPR028149">
    <property type="entry name" value="Tantalus-like"/>
</dbReference>
<evidence type="ECO:0000313" key="5">
    <source>
        <dbReference type="Proteomes" id="UP000265020"/>
    </source>
</evidence>
<feature type="compositionally biased region" description="Basic and acidic residues" evidence="2">
    <location>
        <begin position="62"/>
        <end position="78"/>
    </location>
</feature>
<evidence type="ECO:0000313" key="4">
    <source>
        <dbReference type="Ensembl" id="ENSCVAP00000026311.1"/>
    </source>
</evidence>
<feature type="domain" description="Tantalus-like" evidence="3">
    <location>
        <begin position="1078"/>
        <end position="1135"/>
    </location>
</feature>
<evidence type="ECO:0000256" key="1">
    <source>
        <dbReference type="ARBA" id="ARBA00022553"/>
    </source>
</evidence>
<dbReference type="PANTHER" id="PTHR14522">
    <property type="entry name" value="EMO2-RELATED"/>
    <property type="match status" value="1"/>
</dbReference>
<dbReference type="InterPro" id="IPR026320">
    <property type="entry name" value="PRR14"/>
</dbReference>
<evidence type="ECO:0000259" key="3">
    <source>
        <dbReference type="Pfam" id="PF15386"/>
    </source>
</evidence>
<dbReference type="Proteomes" id="UP000265020">
    <property type="component" value="Unassembled WGS sequence"/>
</dbReference>
<dbReference type="Pfam" id="PF15386">
    <property type="entry name" value="Tantalus"/>
    <property type="match status" value="1"/>
</dbReference>
<dbReference type="GeneTree" id="ENSGT00520000055626"/>
<accession>A0A3Q2E279</accession>
<evidence type="ECO:0000256" key="2">
    <source>
        <dbReference type="SAM" id="MobiDB-lite"/>
    </source>
</evidence>
<organism evidence="4 5">
    <name type="scientific">Cyprinodon variegatus</name>
    <name type="common">Sheepshead minnow</name>
    <dbReference type="NCBI Taxonomy" id="28743"/>
    <lineage>
        <taxon>Eukaryota</taxon>
        <taxon>Metazoa</taxon>
        <taxon>Chordata</taxon>
        <taxon>Craniata</taxon>
        <taxon>Vertebrata</taxon>
        <taxon>Euteleostomi</taxon>
        <taxon>Actinopterygii</taxon>
        <taxon>Neopterygii</taxon>
        <taxon>Teleostei</taxon>
        <taxon>Neoteleostei</taxon>
        <taxon>Acanthomorphata</taxon>
        <taxon>Ovalentaria</taxon>
        <taxon>Atherinomorphae</taxon>
        <taxon>Cyprinodontiformes</taxon>
        <taxon>Cyprinodontidae</taxon>
        <taxon>Cyprinodon</taxon>
    </lineage>
</organism>
<keyword evidence="1" id="KW-0597">Phosphoprotein</keyword>
<keyword evidence="5" id="KW-1185">Reference proteome</keyword>
<protein>
    <submittedName>
        <fullName evidence="4">Uncharacterized LOC107084806</fullName>
    </submittedName>
</protein>